<evidence type="ECO:0000313" key="2">
    <source>
        <dbReference type="Proteomes" id="UP000620559"/>
    </source>
</evidence>
<proteinExistence type="predicted"/>
<dbReference type="Proteomes" id="UP000620559">
    <property type="component" value="Unassembled WGS sequence"/>
</dbReference>
<organism evidence="1 2">
    <name type="scientific">Plectonema cf. radiosum LEGE 06105</name>
    <dbReference type="NCBI Taxonomy" id="945769"/>
    <lineage>
        <taxon>Bacteria</taxon>
        <taxon>Bacillati</taxon>
        <taxon>Cyanobacteriota</taxon>
        <taxon>Cyanophyceae</taxon>
        <taxon>Oscillatoriophycideae</taxon>
        <taxon>Oscillatoriales</taxon>
        <taxon>Microcoleaceae</taxon>
        <taxon>Plectonema</taxon>
    </lineage>
</organism>
<dbReference type="AlphaFoldDB" id="A0A8J7F8T0"/>
<dbReference type="Gene3D" id="2.160.20.80">
    <property type="entry name" value="E3 ubiquitin-protein ligase SopA"/>
    <property type="match status" value="1"/>
</dbReference>
<dbReference type="PANTHER" id="PTHR14136:SF17">
    <property type="entry name" value="BTB_POZ DOMAIN-CONTAINING PROTEIN KCTD9"/>
    <property type="match status" value="1"/>
</dbReference>
<dbReference type="InterPro" id="IPR051082">
    <property type="entry name" value="Pentapeptide-BTB/POZ_domain"/>
</dbReference>
<reference evidence="1" key="1">
    <citation type="submission" date="2020-10" db="EMBL/GenBank/DDBJ databases">
        <authorList>
            <person name="Castelo-Branco R."/>
            <person name="Eusebio N."/>
            <person name="Adriana R."/>
            <person name="Vieira A."/>
            <person name="Brugerolle De Fraissinette N."/>
            <person name="Rezende De Castro R."/>
            <person name="Schneider M.P."/>
            <person name="Vasconcelos V."/>
            <person name="Leao P.N."/>
        </authorList>
    </citation>
    <scope>NUCLEOTIDE SEQUENCE</scope>
    <source>
        <strain evidence="1">LEGE 06105</strain>
    </source>
</reference>
<dbReference type="PANTHER" id="PTHR14136">
    <property type="entry name" value="BTB_POZ DOMAIN-CONTAINING PROTEIN KCTD9"/>
    <property type="match status" value="1"/>
</dbReference>
<evidence type="ECO:0000313" key="1">
    <source>
        <dbReference type="EMBL" id="MBE9213679.1"/>
    </source>
</evidence>
<keyword evidence="2" id="KW-1185">Reference proteome</keyword>
<dbReference type="SUPFAM" id="SSF141571">
    <property type="entry name" value="Pentapeptide repeat-like"/>
    <property type="match status" value="1"/>
</dbReference>
<protein>
    <submittedName>
        <fullName evidence="1">Pentapeptide repeat-containing protein</fullName>
    </submittedName>
</protein>
<dbReference type="Pfam" id="PF00805">
    <property type="entry name" value="Pentapeptide"/>
    <property type="match status" value="1"/>
</dbReference>
<accession>A0A8J7F8T0</accession>
<comment type="caution">
    <text evidence="1">The sequence shown here is derived from an EMBL/GenBank/DDBJ whole genome shotgun (WGS) entry which is preliminary data.</text>
</comment>
<sequence length="227" mass="25182">MRACNLSGATLLNSHLIEVNLNEANLSNAVLTDSKLNQASLIKANLSNINLTGADLSDVNLRQAIVEGAIFVNCNVAGICLWDVDLTHIKQSGNCNVSALNKNGIKQDDLAWALFCNLRHQQPELFETENLKNFLDEEQEVIRIASELVEKYGGESPGGNSRLYAKMHENTFYKICKNLDLLEVIVSNEDRFAIILLLKDGCIDSNILPSDIKNIKALLELEKNKSR</sequence>
<dbReference type="InterPro" id="IPR001646">
    <property type="entry name" value="5peptide_repeat"/>
</dbReference>
<gene>
    <name evidence="1" type="ORF">IQ247_13560</name>
</gene>
<dbReference type="EMBL" id="JADEWL010000039">
    <property type="protein sequence ID" value="MBE9213679.1"/>
    <property type="molecule type" value="Genomic_DNA"/>
</dbReference>
<name>A0A8J7F8T0_9CYAN</name>